<dbReference type="RefSeq" id="WP_015235754.1">
    <property type="nucleotide sequence ID" value="NC_019793.1"/>
</dbReference>
<dbReference type="InterPro" id="IPR006901">
    <property type="entry name" value="TrmK"/>
</dbReference>
<sequence>MSPVLDARLEAAFGLIAAPGGAVHADIGSDHARLPIALVRRGDVRACLIVEKTAGPCEVARREVRRAGLTERIEVRLGDGFSPIFPQEVHSASLTGLGARTILGILNRAGSALPAQLVLQPNDTTGQLRAWASSHGYHLTDERLAPGFWTYTVLKLERSSGSDPAYQGLPEDVAQAWGPHLLRRQDPLLLAQLRAQHARLTEVTPHGRAAVRRDLELIERTLRLWA</sequence>
<dbReference type="SUPFAM" id="SSF53335">
    <property type="entry name" value="S-adenosyl-L-methionine-dependent methyltransferases"/>
    <property type="match status" value="1"/>
</dbReference>
<dbReference type="AlphaFoldDB" id="L0A1X1"/>
<dbReference type="KEGG" id="dpd:Deipe_1946"/>
<dbReference type="InterPro" id="IPR029063">
    <property type="entry name" value="SAM-dependent_MTases_sf"/>
</dbReference>
<accession>L0A1X1</accession>
<proteinExistence type="predicted"/>
<keyword evidence="1" id="KW-0808">Transferase</keyword>
<gene>
    <name evidence="1" type="ordered locus">Deipe_1946</name>
</gene>
<dbReference type="eggNOG" id="COG2384">
    <property type="taxonomic scope" value="Bacteria"/>
</dbReference>
<dbReference type="HOGENOM" id="CLU_071037_0_0_0"/>
<dbReference type="Pfam" id="PF04816">
    <property type="entry name" value="TrmK"/>
    <property type="match status" value="1"/>
</dbReference>
<reference evidence="2" key="1">
    <citation type="submission" date="2012-03" db="EMBL/GenBank/DDBJ databases">
        <title>Complete sequence of chromosome of Deinococcus peraridilitoris DSM 19664.</title>
        <authorList>
            <person name="Lucas S."/>
            <person name="Copeland A."/>
            <person name="Lapidus A."/>
            <person name="Glavina del Rio T."/>
            <person name="Dalin E."/>
            <person name="Tice H."/>
            <person name="Bruce D."/>
            <person name="Goodwin L."/>
            <person name="Pitluck S."/>
            <person name="Peters L."/>
            <person name="Mikhailova N."/>
            <person name="Lu M."/>
            <person name="Kyrpides N."/>
            <person name="Mavromatis K."/>
            <person name="Ivanova N."/>
            <person name="Brettin T."/>
            <person name="Detter J.C."/>
            <person name="Han C."/>
            <person name="Larimer F."/>
            <person name="Land M."/>
            <person name="Hauser L."/>
            <person name="Markowitz V."/>
            <person name="Cheng J.-F."/>
            <person name="Hugenholtz P."/>
            <person name="Woyke T."/>
            <person name="Wu D."/>
            <person name="Pukall R."/>
            <person name="Steenblock K."/>
            <person name="Brambilla E."/>
            <person name="Klenk H.-P."/>
            <person name="Eisen J.A."/>
        </authorList>
    </citation>
    <scope>NUCLEOTIDE SEQUENCE [LARGE SCALE GENOMIC DNA]</scope>
    <source>
        <strain evidence="2">DSM 19664 / LMG 22246 / CIP 109416 / KR-200</strain>
    </source>
</reference>
<dbReference type="OrthoDB" id="5881184at2"/>
<dbReference type="PATRIC" id="fig|937777.3.peg.1950"/>
<evidence type="ECO:0000313" key="1">
    <source>
        <dbReference type="EMBL" id="AFZ67449.1"/>
    </source>
</evidence>
<dbReference type="GO" id="GO:0032259">
    <property type="term" value="P:methylation"/>
    <property type="evidence" value="ECO:0007669"/>
    <property type="project" value="UniProtKB-KW"/>
</dbReference>
<keyword evidence="2" id="KW-1185">Reference proteome</keyword>
<dbReference type="EMBL" id="CP003382">
    <property type="protein sequence ID" value="AFZ67449.1"/>
    <property type="molecule type" value="Genomic_DNA"/>
</dbReference>
<evidence type="ECO:0000313" key="2">
    <source>
        <dbReference type="Proteomes" id="UP000010467"/>
    </source>
</evidence>
<dbReference type="Gene3D" id="3.40.50.150">
    <property type="entry name" value="Vaccinia Virus protein VP39"/>
    <property type="match status" value="1"/>
</dbReference>
<name>L0A1X1_DEIPD</name>
<dbReference type="GO" id="GO:0160105">
    <property type="term" value="F:tRNA (adenine(22)-N1)-methyltransferase activity"/>
    <property type="evidence" value="ECO:0007669"/>
    <property type="project" value="InterPro"/>
</dbReference>
<organism evidence="1 2">
    <name type="scientific">Deinococcus peraridilitoris (strain DSM 19664 / LMG 22246 / CIP 109416 / KR-200)</name>
    <dbReference type="NCBI Taxonomy" id="937777"/>
    <lineage>
        <taxon>Bacteria</taxon>
        <taxon>Thermotogati</taxon>
        <taxon>Deinococcota</taxon>
        <taxon>Deinococci</taxon>
        <taxon>Deinococcales</taxon>
        <taxon>Deinococcaceae</taxon>
        <taxon>Deinococcus</taxon>
    </lineage>
</organism>
<keyword evidence="1" id="KW-0489">Methyltransferase</keyword>
<dbReference type="PANTHER" id="PTHR38451:SF1">
    <property type="entry name" value="TRNA (ADENINE(22)-N(1))-METHYLTRANSFERASE"/>
    <property type="match status" value="1"/>
</dbReference>
<dbReference type="PANTHER" id="PTHR38451">
    <property type="entry name" value="TRNA (ADENINE(22)-N(1))-METHYLTRANSFERASE"/>
    <property type="match status" value="1"/>
</dbReference>
<dbReference type="Proteomes" id="UP000010467">
    <property type="component" value="Chromosome"/>
</dbReference>
<protein>
    <submittedName>
        <fullName evidence="1">Putative SAM-dependent methyltransferase</fullName>
    </submittedName>
</protein>
<dbReference type="STRING" id="937777.Deipe_1946"/>